<organism evidence="2 3">
    <name type="scientific">Glonium stellatum</name>
    <dbReference type="NCBI Taxonomy" id="574774"/>
    <lineage>
        <taxon>Eukaryota</taxon>
        <taxon>Fungi</taxon>
        <taxon>Dikarya</taxon>
        <taxon>Ascomycota</taxon>
        <taxon>Pezizomycotina</taxon>
        <taxon>Dothideomycetes</taxon>
        <taxon>Pleosporomycetidae</taxon>
        <taxon>Gloniales</taxon>
        <taxon>Gloniaceae</taxon>
        <taxon>Glonium</taxon>
    </lineage>
</organism>
<feature type="compositionally biased region" description="Polar residues" evidence="1">
    <location>
        <begin position="112"/>
        <end position="125"/>
    </location>
</feature>
<dbReference type="OrthoDB" id="5428925at2759"/>
<feature type="compositionally biased region" description="Basic and acidic residues" evidence="1">
    <location>
        <begin position="20"/>
        <end position="32"/>
    </location>
</feature>
<evidence type="ECO:0000313" key="3">
    <source>
        <dbReference type="Proteomes" id="UP000250140"/>
    </source>
</evidence>
<dbReference type="AlphaFoldDB" id="A0A8E2ENZ8"/>
<keyword evidence="3" id="KW-1185">Reference proteome</keyword>
<protein>
    <submittedName>
        <fullName evidence="2">Uncharacterized protein</fullName>
    </submittedName>
</protein>
<feature type="compositionally biased region" description="Polar residues" evidence="1">
    <location>
        <begin position="54"/>
        <end position="91"/>
    </location>
</feature>
<feature type="region of interest" description="Disordered" evidence="1">
    <location>
        <begin position="1"/>
        <end position="207"/>
    </location>
</feature>
<proteinExistence type="predicted"/>
<feature type="compositionally biased region" description="Basic residues" evidence="1">
    <location>
        <begin position="141"/>
        <end position="160"/>
    </location>
</feature>
<evidence type="ECO:0000256" key="1">
    <source>
        <dbReference type="SAM" id="MobiDB-lite"/>
    </source>
</evidence>
<sequence length="421" mass="46321">MVRSQETTLVPTVGGQLERSSWKAEAIRRGDLKISGPIPLTGDGGQELAKRNTDPTPQRTNSTSTQNILQKKNDNAGSHNTDPAETTSELQENPPKLRHKRSSSGIRDLSEMQRNTSADPSTSYNSPSPFASASDSSAKMAPKKKRTSSLRNVFRKMFGRKTKEEAKQDTTQKHGYHHSDPGILTTPAPAKSKENAGRSSLSAADQRISDLPVRELKPINPLGQHLPFPMNVNAPEEASPPHDYLTFEPPPMLHRRRATLPSVVLSGAEVAALSAIWSGTGTRVMPWDEQGHVESISSPEIGVALSSPSYKRRSRSAGALQESSRRPDSLTRRRSAEIRYWRTSGVDHSASIYSTTTPRPQEDEDERKTMGRETSETVHIEVPEPATNDTQRDIPLPIQAFNFGALKSEFEASEDDNESTD</sequence>
<gene>
    <name evidence="2" type="ORF">AOQ84DRAFT_383163</name>
</gene>
<evidence type="ECO:0000313" key="2">
    <source>
        <dbReference type="EMBL" id="OCL01965.1"/>
    </source>
</evidence>
<dbReference type="Proteomes" id="UP000250140">
    <property type="component" value="Unassembled WGS sequence"/>
</dbReference>
<name>A0A8E2ENZ8_9PEZI</name>
<feature type="compositionally biased region" description="Basic and acidic residues" evidence="1">
    <location>
        <begin position="323"/>
        <end position="332"/>
    </location>
</feature>
<accession>A0A8E2ENZ8</accession>
<reference evidence="2 3" key="1">
    <citation type="journal article" date="2016" name="Nat. Commun.">
        <title>Ectomycorrhizal ecology is imprinted in the genome of the dominant symbiotic fungus Cenococcum geophilum.</title>
        <authorList>
            <consortium name="DOE Joint Genome Institute"/>
            <person name="Peter M."/>
            <person name="Kohler A."/>
            <person name="Ohm R.A."/>
            <person name="Kuo A."/>
            <person name="Krutzmann J."/>
            <person name="Morin E."/>
            <person name="Arend M."/>
            <person name="Barry K.W."/>
            <person name="Binder M."/>
            <person name="Choi C."/>
            <person name="Clum A."/>
            <person name="Copeland A."/>
            <person name="Grisel N."/>
            <person name="Haridas S."/>
            <person name="Kipfer T."/>
            <person name="LaButti K."/>
            <person name="Lindquist E."/>
            <person name="Lipzen A."/>
            <person name="Maire R."/>
            <person name="Meier B."/>
            <person name="Mihaltcheva S."/>
            <person name="Molinier V."/>
            <person name="Murat C."/>
            <person name="Poggeler S."/>
            <person name="Quandt C.A."/>
            <person name="Sperisen C."/>
            <person name="Tritt A."/>
            <person name="Tisserant E."/>
            <person name="Crous P.W."/>
            <person name="Henrissat B."/>
            <person name="Nehls U."/>
            <person name="Egli S."/>
            <person name="Spatafora J.W."/>
            <person name="Grigoriev I.V."/>
            <person name="Martin F.M."/>
        </authorList>
    </citation>
    <scope>NUCLEOTIDE SEQUENCE [LARGE SCALE GENOMIC DNA]</scope>
    <source>
        <strain evidence="2 3">CBS 207.34</strain>
    </source>
</reference>
<feature type="compositionally biased region" description="Low complexity" evidence="1">
    <location>
        <begin position="126"/>
        <end position="138"/>
    </location>
</feature>
<feature type="compositionally biased region" description="Polar residues" evidence="1">
    <location>
        <begin position="1"/>
        <end position="10"/>
    </location>
</feature>
<feature type="region of interest" description="Disordered" evidence="1">
    <location>
        <begin position="349"/>
        <end position="394"/>
    </location>
</feature>
<feature type="compositionally biased region" description="Basic and acidic residues" evidence="1">
    <location>
        <begin position="366"/>
        <end position="382"/>
    </location>
</feature>
<dbReference type="EMBL" id="KV751026">
    <property type="protein sequence ID" value="OCL01965.1"/>
    <property type="molecule type" value="Genomic_DNA"/>
</dbReference>
<feature type="compositionally biased region" description="Basic and acidic residues" evidence="1">
    <location>
        <begin position="161"/>
        <end position="180"/>
    </location>
</feature>
<feature type="region of interest" description="Disordered" evidence="1">
    <location>
        <begin position="298"/>
        <end position="332"/>
    </location>
</feature>